<name>A0A927M2H6_9ACTN</name>
<accession>A0A927M2H6</accession>
<comment type="subcellular location">
    <subcellularLocation>
        <location evidence="1">Cell membrane</location>
        <topology evidence="1">Multi-pass membrane protein</topology>
    </subcellularLocation>
</comment>
<comment type="catalytic activity">
    <reaction evidence="1">
        <text>a quinone + NADH + 5 H(+)(in) = a quinol + NAD(+) + 4 H(+)(out)</text>
        <dbReference type="Rhea" id="RHEA:57888"/>
        <dbReference type="ChEBI" id="CHEBI:15378"/>
        <dbReference type="ChEBI" id="CHEBI:24646"/>
        <dbReference type="ChEBI" id="CHEBI:57540"/>
        <dbReference type="ChEBI" id="CHEBI:57945"/>
        <dbReference type="ChEBI" id="CHEBI:132124"/>
    </reaction>
</comment>
<feature type="transmembrane region" description="Helical" evidence="1">
    <location>
        <begin position="107"/>
        <end position="128"/>
    </location>
</feature>
<comment type="caution">
    <text evidence="3">The sequence shown here is derived from an EMBL/GenBank/DDBJ whole genome shotgun (WGS) entry which is preliminary data.</text>
</comment>
<dbReference type="GO" id="GO:0005886">
    <property type="term" value="C:plasma membrane"/>
    <property type="evidence" value="ECO:0007669"/>
    <property type="project" value="UniProtKB-SubCell"/>
</dbReference>
<evidence type="ECO:0000313" key="4">
    <source>
        <dbReference type="Proteomes" id="UP000649753"/>
    </source>
</evidence>
<dbReference type="Gene3D" id="1.20.120.1200">
    <property type="entry name" value="NADH-ubiquinone/plastoquinone oxidoreductase chain 6, subunit NuoJ"/>
    <property type="match status" value="1"/>
</dbReference>
<dbReference type="Pfam" id="PF00499">
    <property type="entry name" value="Oxidored_q3"/>
    <property type="match status" value="1"/>
</dbReference>
<dbReference type="RefSeq" id="WP_192765805.1">
    <property type="nucleotide sequence ID" value="NZ_JADBEB010000001.1"/>
</dbReference>
<dbReference type="GO" id="GO:0008137">
    <property type="term" value="F:NADH dehydrogenase (ubiquinone) activity"/>
    <property type="evidence" value="ECO:0007669"/>
    <property type="project" value="UniProtKB-UniRule"/>
</dbReference>
<feature type="transmembrane region" description="Helical" evidence="1">
    <location>
        <begin position="156"/>
        <end position="178"/>
    </location>
</feature>
<sequence>MTGQAVLAATGGVTGGEQVTFWVLAPLALIGAIGMVWARNAVHSALWLVLTMLCLGVFYVLQSGPFIGMVQIIVYTGAIMMLFLFVLMLVGRDASDSLIETLRGQRVAAIVLGLGFGALLATGAWRALGQADAAGLEQANAGGNVQGIAALLFTKYVFAFEITSALLITAAVGAMVLAHVERRREDRMDQIATMRSRFRPGNYPGPKPGPGVYATSSSVATPARLPDGGLTERSVPQILPTREMSDSETALKGTEK</sequence>
<gene>
    <name evidence="3" type="ORF">H4W31_001290</name>
</gene>
<dbReference type="InterPro" id="IPR042106">
    <property type="entry name" value="Nuo/plastoQ_OxRdtase_6_NuoJ"/>
</dbReference>
<dbReference type="PANTHER" id="PTHR33269">
    <property type="entry name" value="NADH-UBIQUINONE OXIDOREDUCTASE CHAIN 6"/>
    <property type="match status" value="1"/>
</dbReference>
<feature type="transmembrane region" description="Helical" evidence="1">
    <location>
        <begin position="20"/>
        <end position="38"/>
    </location>
</feature>
<evidence type="ECO:0000256" key="1">
    <source>
        <dbReference type="RuleBase" id="RU004429"/>
    </source>
</evidence>
<feature type="transmembrane region" description="Helical" evidence="1">
    <location>
        <begin position="67"/>
        <end position="87"/>
    </location>
</feature>
<dbReference type="EC" id="7.1.1.-" evidence="1"/>
<dbReference type="GO" id="GO:0048038">
    <property type="term" value="F:quinone binding"/>
    <property type="evidence" value="ECO:0007669"/>
    <property type="project" value="UniProtKB-UniRule"/>
</dbReference>
<feature type="region of interest" description="Disordered" evidence="2">
    <location>
        <begin position="197"/>
        <end position="256"/>
    </location>
</feature>
<dbReference type="PANTHER" id="PTHR33269:SF19">
    <property type="entry name" value="NADH-QUINONE OXIDOREDUCTASE SUBUNIT J"/>
    <property type="match status" value="1"/>
</dbReference>
<feature type="transmembrane region" description="Helical" evidence="1">
    <location>
        <begin position="45"/>
        <end position="61"/>
    </location>
</feature>
<proteinExistence type="inferred from homology"/>
<evidence type="ECO:0000256" key="2">
    <source>
        <dbReference type="SAM" id="MobiDB-lite"/>
    </source>
</evidence>
<comment type="similarity">
    <text evidence="1">Belongs to the complex I subunit 6 family.</text>
</comment>
<evidence type="ECO:0000313" key="3">
    <source>
        <dbReference type="EMBL" id="MBE1485652.1"/>
    </source>
</evidence>
<dbReference type="AlphaFoldDB" id="A0A927M2H6"/>
<organism evidence="3 4">
    <name type="scientific">Plantactinospora soyae</name>
    <dbReference type="NCBI Taxonomy" id="1544732"/>
    <lineage>
        <taxon>Bacteria</taxon>
        <taxon>Bacillati</taxon>
        <taxon>Actinomycetota</taxon>
        <taxon>Actinomycetes</taxon>
        <taxon>Micromonosporales</taxon>
        <taxon>Micromonosporaceae</taxon>
        <taxon>Plantactinospora</taxon>
    </lineage>
</organism>
<dbReference type="EMBL" id="JADBEB010000001">
    <property type="protein sequence ID" value="MBE1485652.1"/>
    <property type="molecule type" value="Genomic_DNA"/>
</dbReference>
<dbReference type="NCBIfam" id="NF005165">
    <property type="entry name" value="PRK06638.1-5"/>
    <property type="match status" value="1"/>
</dbReference>
<keyword evidence="1" id="KW-1133">Transmembrane helix</keyword>
<keyword evidence="1" id="KW-0812">Transmembrane</keyword>
<dbReference type="Proteomes" id="UP000649753">
    <property type="component" value="Unassembled WGS sequence"/>
</dbReference>
<dbReference type="InterPro" id="IPR001457">
    <property type="entry name" value="NADH_UbQ/plastoQ_OxRdtase_su6"/>
</dbReference>
<protein>
    <recommendedName>
        <fullName evidence="1">NADH-quinone oxidoreductase subunit J</fullName>
        <ecNumber evidence="1">7.1.1.-</ecNumber>
    </recommendedName>
</protein>
<reference evidence="3" key="1">
    <citation type="submission" date="2020-10" db="EMBL/GenBank/DDBJ databases">
        <title>Sequencing the genomes of 1000 actinobacteria strains.</title>
        <authorList>
            <person name="Klenk H.-P."/>
        </authorList>
    </citation>
    <scope>NUCLEOTIDE SEQUENCE</scope>
    <source>
        <strain evidence="3">DSM 46832</strain>
    </source>
</reference>
<keyword evidence="1" id="KW-1003">Cell membrane</keyword>
<keyword evidence="1" id="KW-0874">Quinone</keyword>
<keyword evidence="1" id="KW-0520">NAD</keyword>
<keyword evidence="4" id="KW-1185">Reference proteome</keyword>
<comment type="function">
    <text evidence="1">NDH-1 shuttles electrons from NADH, via FMN and iron-sulfur (Fe-S) centers, to quinones in the respiratory chain. Couples the redox reaction to proton translocation (for every two electrons transferred, four hydrogen ions are translocated across the cytoplasmic membrane), and thus conserves the redox energy in a proton gradient.</text>
</comment>
<keyword evidence="1" id="KW-0472">Membrane</keyword>